<dbReference type="HOGENOM" id="CLU_1722547_0_0_1"/>
<protein>
    <submittedName>
        <fullName evidence="2">Uncharacterized protein</fullName>
    </submittedName>
</protein>
<evidence type="ECO:0000313" key="3">
    <source>
        <dbReference type="Proteomes" id="UP000016922"/>
    </source>
</evidence>
<keyword evidence="3" id="KW-1185">Reference proteome</keyword>
<evidence type="ECO:0000313" key="2">
    <source>
        <dbReference type="EMBL" id="EPE26534.1"/>
    </source>
</evidence>
<reference evidence="2 3" key="1">
    <citation type="journal article" date="2013" name="BMC Genomics">
        <title>Genomics-driven discovery of the pneumocandin biosynthetic gene cluster in the fungus Glarea lozoyensis.</title>
        <authorList>
            <person name="Chen L."/>
            <person name="Yue Q."/>
            <person name="Zhang X."/>
            <person name="Xiang M."/>
            <person name="Wang C."/>
            <person name="Li S."/>
            <person name="Che Y."/>
            <person name="Ortiz-Lopez F.J."/>
            <person name="Bills G.F."/>
            <person name="Liu X."/>
            <person name="An Z."/>
        </authorList>
    </citation>
    <scope>NUCLEOTIDE SEQUENCE [LARGE SCALE GENOMIC DNA]</scope>
    <source>
        <strain evidence="3">ATCC 20868 / MF5171</strain>
    </source>
</reference>
<dbReference type="GeneID" id="19461504"/>
<proteinExistence type="predicted"/>
<organism evidence="2 3">
    <name type="scientific">Glarea lozoyensis (strain ATCC 20868 / MF5171)</name>
    <dbReference type="NCBI Taxonomy" id="1116229"/>
    <lineage>
        <taxon>Eukaryota</taxon>
        <taxon>Fungi</taxon>
        <taxon>Dikarya</taxon>
        <taxon>Ascomycota</taxon>
        <taxon>Pezizomycotina</taxon>
        <taxon>Leotiomycetes</taxon>
        <taxon>Helotiales</taxon>
        <taxon>Helotiaceae</taxon>
        <taxon>Glarea</taxon>
    </lineage>
</organism>
<dbReference type="EMBL" id="KE145370">
    <property type="protein sequence ID" value="EPE26534.1"/>
    <property type="molecule type" value="Genomic_DNA"/>
</dbReference>
<evidence type="ECO:0000256" key="1">
    <source>
        <dbReference type="SAM" id="MobiDB-lite"/>
    </source>
</evidence>
<dbReference type="Proteomes" id="UP000016922">
    <property type="component" value="Unassembled WGS sequence"/>
</dbReference>
<dbReference type="RefSeq" id="XP_008085724.1">
    <property type="nucleotide sequence ID" value="XM_008087533.1"/>
</dbReference>
<feature type="region of interest" description="Disordered" evidence="1">
    <location>
        <begin position="110"/>
        <end position="132"/>
    </location>
</feature>
<accession>S3CMU6</accession>
<dbReference type="KEGG" id="glz:GLAREA_02447"/>
<gene>
    <name evidence="2" type="ORF">GLAREA_02447</name>
</gene>
<name>S3CMU6_GLAL2</name>
<sequence>MSIRQPYLQAHQISWRICAYIGPLTAGRAISYHFDFEILQNIRFEYEPTWIQFISPCPYDVTVRLWTEFDRGGEMEEVHFDNNDLHVVQIRPFKSWTLLRRQDLKVNETVDGEGKEERVNGENVNEKKRRRSEDDNYEVRVNGILEEWTNAV</sequence>
<dbReference type="AlphaFoldDB" id="S3CMU6"/>